<name>A0AAE0SLG7_9BIVA</name>
<dbReference type="AlphaFoldDB" id="A0AAE0SLG7"/>
<dbReference type="Pfam" id="PF19420">
    <property type="entry name" value="DDAH_eukar"/>
    <property type="match status" value="1"/>
</dbReference>
<evidence type="ECO:0000256" key="3">
    <source>
        <dbReference type="PIRSR" id="PIRSR633199-1"/>
    </source>
</evidence>
<dbReference type="GO" id="GO:0016597">
    <property type="term" value="F:amino acid binding"/>
    <property type="evidence" value="ECO:0007669"/>
    <property type="project" value="TreeGrafter"/>
</dbReference>
<comment type="caution">
    <text evidence="4">The sequence shown here is derived from an EMBL/GenBank/DDBJ whole genome shotgun (WGS) entry which is preliminary data.</text>
</comment>
<comment type="similarity">
    <text evidence="1">Belongs to the DDAH family.</text>
</comment>
<evidence type="ECO:0008006" key="6">
    <source>
        <dbReference type="Google" id="ProtNLM"/>
    </source>
</evidence>
<dbReference type="PANTHER" id="PTHR12737:SF9">
    <property type="entry name" value="DIMETHYLARGININASE"/>
    <property type="match status" value="1"/>
</dbReference>
<dbReference type="EMBL" id="JAEAOA010000822">
    <property type="protein sequence ID" value="KAK3593725.1"/>
    <property type="molecule type" value="Genomic_DNA"/>
</dbReference>
<evidence type="ECO:0000313" key="4">
    <source>
        <dbReference type="EMBL" id="KAK3593725.1"/>
    </source>
</evidence>
<keyword evidence="2" id="KW-0378">Hydrolase</keyword>
<protein>
    <recommendedName>
        <fullName evidence="6">Dimethylargininase</fullName>
    </recommendedName>
</protein>
<gene>
    <name evidence="4" type="ORF">CHS0354_013622</name>
</gene>
<feature type="active site" description="Nucleophile" evidence="3">
    <location>
        <position position="266"/>
    </location>
</feature>
<dbReference type="GO" id="GO:0045429">
    <property type="term" value="P:positive regulation of nitric oxide biosynthetic process"/>
    <property type="evidence" value="ECO:0007669"/>
    <property type="project" value="TreeGrafter"/>
</dbReference>
<dbReference type="SUPFAM" id="SSF55909">
    <property type="entry name" value="Pentein"/>
    <property type="match status" value="1"/>
</dbReference>
<accession>A0AAE0SLG7</accession>
<dbReference type="FunFam" id="3.75.10.10:FF:000004">
    <property type="entry name" value="N(G),N(G)-dimethylarginine dimethylaminohydrolase 1"/>
    <property type="match status" value="1"/>
</dbReference>
<dbReference type="PANTHER" id="PTHR12737">
    <property type="entry name" value="DIMETHYLARGININE DIMETHYLAMINOHYDROLASE"/>
    <property type="match status" value="1"/>
</dbReference>
<feature type="active site" description="Proton donor" evidence="3">
    <location>
        <position position="167"/>
    </location>
</feature>
<sequence length="297" mass="33378">MTSAFRFNYAVVSRIPQSFAERGNKEPSKQIDVERAREEHKLFIETLRKCEINIIELQEDEAYPDCCFVEDCAVIIGSVAIITRPGLTSRQGETAEIRRVLKNDLKLRVMDMEDPGATLDGGDVLFTGKEIFVGVGNLSNFKGASSLTDAFPEYFVTPINLPKGVLHLKSLCSMAGNDVIAISSSDAGLEVLKQLRANAQFSYKILKMESDTAANMLYVNGRLIHRTREEIKENNWSILDEKILYPKHHVSIQEIEKVRGTLSSQCLLLYKQKMYKKVTSNLADADMDAYSTLKTLK</sequence>
<dbReference type="Proteomes" id="UP001195483">
    <property type="component" value="Unassembled WGS sequence"/>
</dbReference>
<organism evidence="4 5">
    <name type="scientific">Potamilus streckersoni</name>
    <dbReference type="NCBI Taxonomy" id="2493646"/>
    <lineage>
        <taxon>Eukaryota</taxon>
        <taxon>Metazoa</taxon>
        <taxon>Spiralia</taxon>
        <taxon>Lophotrochozoa</taxon>
        <taxon>Mollusca</taxon>
        <taxon>Bivalvia</taxon>
        <taxon>Autobranchia</taxon>
        <taxon>Heteroconchia</taxon>
        <taxon>Palaeoheterodonta</taxon>
        <taxon>Unionida</taxon>
        <taxon>Unionoidea</taxon>
        <taxon>Unionidae</taxon>
        <taxon>Ambleminae</taxon>
        <taxon>Lampsilini</taxon>
        <taxon>Potamilus</taxon>
    </lineage>
</organism>
<proteinExistence type="inferred from homology"/>
<dbReference type="Gene3D" id="3.75.10.10">
    <property type="entry name" value="L-arginine/glycine Amidinotransferase, Chain A"/>
    <property type="match status" value="1"/>
</dbReference>
<reference evidence="4" key="1">
    <citation type="journal article" date="2021" name="Genome Biol. Evol.">
        <title>A High-Quality Reference Genome for a Parasitic Bivalve with Doubly Uniparental Inheritance (Bivalvia: Unionida).</title>
        <authorList>
            <person name="Smith C.H."/>
        </authorList>
    </citation>
    <scope>NUCLEOTIDE SEQUENCE</scope>
    <source>
        <strain evidence="4">CHS0354</strain>
    </source>
</reference>
<reference evidence="4" key="2">
    <citation type="journal article" date="2021" name="Genome Biol. Evol.">
        <title>Developing a high-quality reference genome for a parasitic bivalve with doubly uniparental inheritance (Bivalvia: Unionida).</title>
        <authorList>
            <person name="Smith C.H."/>
        </authorList>
    </citation>
    <scope>NUCLEOTIDE SEQUENCE</scope>
    <source>
        <strain evidence="4">CHS0354</strain>
        <tissue evidence="4">Mantle</tissue>
    </source>
</reference>
<evidence type="ECO:0000256" key="2">
    <source>
        <dbReference type="ARBA" id="ARBA00022801"/>
    </source>
</evidence>
<dbReference type="GO" id="GO:0016403">
    <property type="term" value="F:dimethylargininase activity"/>
    <property type="evidence" value="ECO:0007669"/>
    <property type="project" value="TreeGrafter"/>
</dbReference>
<reference evidence="4" key="3">
    <citation type="submission" date="2023-05" db="EMBL/GenBank/DDBJ databases">
        <authorList>
            <person name="Smith C.H."/>
        </authorList>
    </citation>
    <scope>NUCLEOTIDE SEQUENCE</scope>
    <source>
        <strain evidence="4">CHS0354</strain>
        <tissue evidence="4">Mantle</tissue>
    </source>
</reference>
<dbReference type="InterPro" id="IPR033199">
    <property type="entry name" value="DDAH-like"/>
</dbReference>
<dbReference type="GO" id="GO:0006525">
    <property type="term" value="P:arginine metabolic process"/>
    <property type="evidence" value="ECO:0007669"/>
    <property type="project" value="TreeGrafter"/>
</dbReference>
<evidence type="ECO:0000256" key="1">
    <source>
        <dbReference type="ARBA" id="ARBA00008532"/>
    </source>
</evidence>
<evidence type="ECO:0000313" key="5">
    <source>
        <dbReference type="Proteomes" id="UP001195483"/>
    </source>
</evidence>
<dbReference type="GO" id="GO:0000052">
    <property type="term" value="P:citrulline metabolic process"/>
    <property type="evidence" value="ECO:0007669"/>
    <property type="project" value="TreeGrafter"/>
</dbReference>
<keyword evidence="5" id="KW-1185">Reference proteome</keyword>